<name>A0ABT7F721_9RHOB</name>
<keyword evidence="2" id="KW-1185">Reference proteome</keyword>
<reference evidence="1 2" key="1">
    <citation type="submission" date="2023-05" db="EMBL/GenBank/DDBJ databases">
        <title>Pseudodonghicola sp. nov.</title>
        <authorList>
            <person name="Huang J."/>
        </authorList>
    </citation>
    <scope>NUCLEOTIDE SEQUENCE [LARGE SCALE GENOMIC DNA]</scope>
    <source>
        <strain evidence="1 2">IC7</strain>
    </source>
</reference>
<evidence type="ECO:0000313" key="2">
    <source>
        <dbReference type="Proteomes" id="UP001243757"/>
    </source>
</evidence>
<protein>
    <submittedName>
        <fullName evidence="1">Uncharacterized protein</fullName>
    </submittedName>
</protein>
<proteinExistence type="predicted"/>
<dbReference type="Proteomes" id="UP001243757">
    <property type="component" value="Unassembled WGS sequence"/>
</dbReference>
<sequence length="153" mass="17349">MDEDHMIILPCFCGLKKRVGDLVYCQSRTAFHHCGAVDRKDQIGVRFLDEFTCDRLTMKPGFTHRPGGVHAQFIKDKPIARLLPKGAECAVVVQQDQRLIRKICDLGIQRTHLITELVNARTCNVFLVERFAQRLEMIPNGTEQENACVIGIT</sequence>
<comment type="caution">
    <text evidence="1">The sequence shown here is derived from an EMBL/GenBank/DDBJ whole genome shotgun (WGS) entry which is preliminary data.</text>
</comment>
<organism evidence="1 2">
    <name type="scientific">Pseudodonghicola flavimaris</name>
    <dbReference type="NCBI Taxonomy" id="3050036"/>
    <lineage>
        <taxon>Bacteria</taxon>
        <taxon>Pseudomonadati</taxon>
        <taxon>Pseudomonadota</taxon>
        <taxon>Alphaproteobacteria</taxon>
        <taxon>Rhodobacterales</taxon>
        <taxon>Paracoccaceae</taxon>
        <taxon>Pseudodonghicola</taxon>
    </lineage>
</organism>
<gene>
    <name evidence="1" type="ORF">QO033_22160</name>
</gene>
<accession>A0ABT7F721</accession>
<dbReference type="EMBL" id="JASNJD010000025">
    <property type="protein sequence ID" value="MDK3020398.1"/>
    <property type="molecule type" value="Genomic_DNA"/>
</dbReference>
<evidence type="ECO:0000313" key="1">
    <source>
        <dbReference type="EMBL" id="MDK3020398.1"/>
    </source>
</evidence>